<feature type="compositionally biased region" description="Polar residues" evidence="1">
    <location>
        <begin position="94"/>
        <end position="107"/>
    </location>
</feature>
<reference evidence="3" key="1">
    <citation type="journal article" date="2018" name="Genome Biol.">
        <title>SKESA: strategic k-mer extension for scrupulous assemblies.</title>
        <authorList>
            <person name="Souvorov A."/>
            <person name="Agarwala R."/>
            <person name="Lipman D.J."/>
        </authorList>
    </citation>
    <scope>NUCLEOTIDE SEQUENCE</scope>
    <source>
        <strain evidence="3">AUSMDU00005748</strain>
    </source>
</reference>
<reference evidence="3" key="2">
    <citation type="submission" date="2019-09" db="EMBL/GenBank/DDBJ databases">
        <authorList>
            <consortium name="NCBI Pathogen Detection Project"/>
        </authorList>
    </citation>
    <scope>NUCLEOTIDE SEQUENCE</scope>
    <source>
        <strain evidence="3">AUSMDU00005748</strain>
    </source>
</reference>
<proteinExistence type="predicted"/>
<dbReference type="EMBL" id="ABNOCX020000003">
    <property type="protein sequence ID" value="EML7081995.1"/>
    <property type="molecule type" value="Genomic_DNA"/>
</dbReference>
<accession>A0AAD3UG56</accession>
<evidence type="ECO:0000256" key="1">
    <source>
        <dbReference type="SAM" id="MobiDB-lite"/>
    </source>
</evidence>
<dbReference type="Proteomes" id="UP000868497">
    <property type="component" value="Unassembled WGS sequence"/>
</dbReference>
<name>A0AAD3UG56_KLEOX</name>
<evidence type="ECO:0000313" key="2">
    <source>
        <dbReference type="EMBL" id="EML7081995.1"/>
    </source>
</evidence>
<evidence type="ECO:0000313" key="3">
    <source>
        <dbReference type="EMBL" id="HAU4354864.1"/>
    </source>
</evidence>
<evidence type="ECO:0000313" key="4">
    <source>
        <dbReference type="Proteomes" id="UP000868497"/>
    </source>
</evidence>
<sequence>MIRDTVMNHNDYDPLTDVLIGEAVLSLLKSKGPISKQALIGKLQAMQAGEQDNKRRNAIGRIIDEISNMVARRGNNKTVGTSGAKHNWDKPNSLLGSPQQPGTNKIH</sequence>
<gene>
    <name evidence="3" type="ORF">F6W21_00755</name>
    <name evidence="2" type="ORF">RYF40_002443</name>
</gene>
<dbReference type="RefSeq" id="WP_004100384.1">
    <property type="nucleotide sequence ID" value="NZ_CABGIA010000002.1"/>
</dbReference>
<dbReference type="AlphaFoldDB" id="A0AAD3UG56"/>
<protein>
    <submittedName>
        <fullName evidence="3">Uncharacterized protein</fullName>
    </submittedName>
</protein>
<reference evidence="2" key="3">
    <citation type="submission" date="2024-02" db="EMBL/GenBank/DDBJ databases">
        <authorList>
            <consortium name="Clinical and Environmental Microbiology Branch: Whole genome sequencing antimicrobial resistance pathogens in the healthcare setting"/>
        </authorList>
    </citation>
    <scope>NUCLEOTIDE SEQUENCE</scope>
    <source>
        <strain evidence="2">2023BB-00086</strain>
    </source>
</reference>
<comment type="caution">
    <text evidence="3">The sequence shown here is derived from an EMBL/GenBank/DDBJ whole genome shotgun (WGS) entry which is preliminary data.</text>
</comment>
<feature type="region of interest" description="Disordered" evidence="1">
    <location>
        <begin position="73"/>
        <end position="107"/>
    </location>
</feature>
<dbReference type="EMBL" id="DACXIC010000001">
    <property type="protein sequence ID" value="HAU4354864.1"/>
    <property type="molecule type" value="Genomic_DNA"/>
</dbReference>
<organism evidence="3 4">
    <name type="scientific">Klebsiella oxytoca</name>
    <dbReference type="NCBI Taxonomy" id="571"/>
    <lineage>
        <taxon>Bacteria</taxon>
        <taxon>Pseudomonadati</taxon>
        <taxon>Pseudomonadota</taxon>
        <taxon>Gammaproteobacteria</taxon>
        <taxon>Enterobacterales</taxon>
        <taxon>Enterobacteriaceae</taxon>
        <taxon>Klebsiella/Raoultella group</taxon>
        <taxon>Klebsiella</taxon>
    </lineage>
</organism>